<evidence type="ECO:0000313" key="1">
    <source>
        <dbReference type="EMBL" id="JAC84067.1"/>
    </source>
</evidence>
<accession>A0A061SFV6</accession>
<sequence>MGNNSSKTLHLLESQEEAAALSPPNLRKYETILREQLLMVQKALENSVADRATEIALGVERHDAVFKSEYFTDDEILAQLVDPRYQTTLGAHNWQTLCTLGPCFVGLAKAGKAGRESLTSAMLTALQQQEAMPLKLRQRLAERFPTVLSAMREIAESYLLRGKRKPDDSDSGDGRELGFCRSTVLQGASGIYRPVAFINSGSAGTVFSGVKVSAVSEAEGGAADRWRAATQRIAGAPVPAAGFDVTSGIVLKRINRTQADSAE</sequence>
<gene>
    <name evidence="1" type="ORF">TSPGSL018_1844</name>
</gene>
<feature type="non-terminal residue" evidence="1">
    <location>
        <position position="263"/>
    </location>
</feature>
<protein>
    <submittedName>
        <fullName evidence="1">Uncharacterized protein</fullName>
    </submittedName>
</protein>
<name>A0A061SFV6_9CHLO</name>
<organism evidence="1">
    <name type="scientific">Tetraselmis sp. GSL018</name>
    <dbReference type="NCBI Taxonomy" id="582737"/>
    <lineage>
        <taxon>Eukaryota</taxon>
        <taxon>Viridiplantae</taxon>
        <taxon>Chlorophyta</taxon>
        <taxon>core chlorophytes</taxon>
        <taxon>Chlorodendrophyceae</taxon>
        <taxon>Chlorodendrales</taxon>
        <taxon>Chlorodendraceae</taxon>
        <taxon>Tetraselmis</taxon>
    </lineage>
</organism>
<reference evidence="1" key="1">
    <citation type="submission" date="2014-05" db="EMBL/GenBank/DDBJ databases">
        <title>The transcriptome of the halophilic microalga Tetraselmis sp. GSL018 isolated from the Great Salt Lake, Utah.</title>
        <authorList>
            <person name="Jinkerson R.E."/>
            <person name="D'Adamo S."/>
            <person name="Posewitz M.C."/>
        </authorList>
    </citation>
    <scope>NUCLEOTIDE SEQUENCE</scope>
    <source>
        <strain evidence="1">GSL018</strain>
    </source>
</reference>
<dbReference type="EMBL" id="GBEZ01000849">
    <property type="protein sequence ID" value="JAC84067.1"/>
    <property type="molecule type" value="Transcribed_RNA"/>
</dbReference>
<proteinExistence type="predicted"/>
<dbReference type="AlphaFoldDB" id="A0A061SFV6"/>